<dbReference type="PANTHER" id="PTHR42829:SF2">
    <property type="entry name" value="NADH-UBIQUINONE OXIDOREDUCTASE CHAIN 5"/>
    <property type="match status" value="1"/>
</dbReference>
<dbReference type="GO" id="GO:0015990">
    <property type="term" value="P:electron transport coupled proton transport"/>
    <property type="evidence" value="ECO:0007669"/>
    <property type="project" value="TreeGrafter"/>
</dbReference>
<feature type="transmembrane region" description="Helical" evidence="6">
    <location>
        <begin position="513"/>
        <end position="534"/>
    </location>
</feature>
<feature type="transmembrane region" description="Helical" evidence="6">
    <location>
        <begin position="618"/>
        <end position="637"/>
    </location>
</feature>
<feature type="domain" description="NADH-Ubiquinone oxidoreductase (complex I) chain 5 N-terminal" evidence="8">
    <location>
        <begin position="74"/>
        <end position="125"/>
    </location>
</feature>
<evidence type="ECO:0000259" key="7">
    <source>
        <dbReference type="Pfam" id="PF00361"/>
    </source>
</evidence>
<comment type="subcellular location">
    <subcellularLocation>
        <location evidence="1">Endomembrane system</location>
        <topology evidence="1">Multi-pass membrane protein</topology>
    </subcellularLocation>
    <subcellularLocation>
        <location evidence="5">Membrane</location>
        <topology evidence="5">Multi-pass membrane protein</topology>
    </subcellularLocation>
</comment>
<dbReference type="AlphaFoldDB" id="M7NNL0"/>
<name>M7NNL0_9BACT</name>
<dbReference type="GO" id="GO:0042773">
    <property type="term" value="P:ATP synthesis coupled electron transport"/>
    <property type="evidence" value="ECO:0007669"/>
    <property type="project" value="InterPro"/>
</dbReference>
<dbReference type="InterPro" id="IPR001750">
    <property type="entry name" value="ND/Mrp_TM"/>
</dbReference>
<dbReference type="NCBIfam" id="NF005141">
    <property type="entry name" value="PRK06590.1"/>
    <property type="match status" value="1"/>
</dbReference>
<evidence type="ECO:0000256" key="5">
    <source>
        <dbReference type="RuleBase" id="RU000320"/>
    </source>
</evidence>
<feature type="transmembrane region" description="Helical" evidence="6">
    <location>
        <begin position="358"/>
        <end position="381"/>
    </location>
</feature>
<feature type="transmembrane region" description="Helical" evidence="6">
    <location>
        <begin position="295"/>
        <end position="317"/>
    </location>
</feature>
<dbReference type="PATRIC" id="fig|1279009.4.peg.1562"/>
<evidence type="ECO:0000313" key="10">
    <source>
        <dbReference type="Proteomes" id="UP000011910"/>
    </source>
</evidence>
<dbReference type="eggNOG" id="COG1009">
    <property type="taxonomic scope" value="Bacteria"/>
</dbReference>
<dbReference type="InterPro" id="IPR003945">
    <property type="entry name" value="NU5C-like"/>
</dbReference>
<dbReference type="PRINTS" id="PR01435">
    <property type="entry name" value="NPOXDRDTASE5"/>
</dbReference>
<reference evidence="9 10" key="1">
    <citation type="journal article" date="2013" name="Genome Announc.">
        <title>Draft Genome Sequence of Cesiribacter andamanensis Strain AMV16T, Isolated from a Soil Sample from a Mud Volcano in the Andaman Islands, India.</title>
        <authorList>
            <person name="Shivaji S."/>
            <person name="Ara S."/>
            <person name="Begum Z."/>
            <person name="Srinivas T.N."/>
            <person name="Singh A."/>
            <person name="Kumar Pinnaka A."/>
        </authorList>
    </citation>
    <scope>NUCLEOTIDE SEQUENCE [LARGE SCALE GENOMIC DNA]</scope>
    <source>
        <strain evidence="9 10">AMV16</strain>
    </source>
</reference>
<feature type="transmembrane region" description="Helical" evidence="6">
    <location>
        <begin position="145"/>
        <end position="166"/>
    </location>
</feature>
<protein>
    <submittedName>
        <fullName evidence="9">NADH-quinone oxidoreductase subunit L</fullName>
        <ecNumber evidence="9">1.6.99.5</ecNumber>
    </submittedName>
</protein>
<dbReference type="Pfam" id="PF00361">
    <property type="entry name" value="Proton_antipo_M"/>
    <property type="match status" value="1"/>
</dbReference>
<feature type="transmembrane region" description="Helical" evidence="6">
    <location>
        <begin position="435"/>
        <end position="460"/>
    </location>
</feature>
<feature type="transmembrane region" description="Helical" evidence="6">
    <location>
        <begin position="401"/>
        <end position="420"/>
    </location>
</feature>
<dbReference type="Proteomes" id="UP000011910">
    <property type="component" value="Unassembled WGS sequence"/>
</dbReference>
<evidence type="ECO:0000256" key="4">
    <source>
        <dbReference type="ARBA" id="ARBA00023136"/>
    </source>
</evidence>
<sequence>MNIGYLLLVPLIPLLVFLLLGVFNKRITPAVSGLIGVAGLAVSTGLSYYAAFQYFFVAAKVEGAYQAFVLKGVWMRFTETLHIDMGLLIDPISVMMLVVVSTISLMVHIYSRGYMKGDAGYTRFFAFLSLFTFSMYGLVLATNLFQIYIFWELVGVSSFLLIGYYYTKHSAVAAAKKAFIVTRFADFGFLIGILIIGFYTGTFDFESLNDPQGPAILHWASTSFMGLSAISWALILMFMGGAGKSALFPLHIWLPDAMEGPTPVSALIHAATMVVAGVYLVARLFPLYFFVDEGFVLQIVAYVGAFSSLFAAIIAITQTDIKRILAFSTMSQIGFMMMALGVSGFAGHEGIGYMASMFHLFTHAMFKALLFLGAGSVIHAVHSNNLLQMGGLRNYMPITNITFLIAALAIAGVPPLAGFWSKDEILVAAFAASPLIYGIGVVVAGLTAFYMFRLYFGIFWGKETRYAHAPHESPLSMTGPLLVLAVLSAVVGFIPFSQFVAADRIGFVAQLHWELAGVAVAVGLLGIGLAWRFYKTENALAGRFAQGFGPLYTWASHKFYLDELYLFVTRQLIFKRISAPIAYIDKKWVDGSMEGIGNKTVLIASKIKGLQSGRLQDYAFAFIGGVVLLALVFVYLWTL</sequence>
<feature type="transmembrane region" description="Helical" evidence="6">
    <location>
        <begin position="219"/>
        <end position="243"/>
    </location>
</feature>
<keyword evidence="10" id="KW-1185">Reference proteome</keyword>
<feature type="transmembrane region" description="Helical" evidence="6">
    <location>
        <begin position="324"/>
        <end position="346"/>
    </location>
</feature>
<dbReference type="GO" id="GO:0016020">
    <property type="term" value="C:membrane"/>
    <property type="evidence" value="ECO:0007669"/>
    <property type="project" value="UniProtKB-SubCell"/>
</dbReference>
<dbReference type="Pfam" id="PF00662">
    <property type="entry name" value="Proton_antipo_N"/>
    <property type="match status" value="1"/>
</dbReference>
<dbReference type="OrthoDB" id="9807568at2"/>
<dbReference type="NCBIfam" id="TIGR01974">
    <property type="entry name" value="NDH_I_L"/>
    <property type="match status" value="1"/>
</dbReference>
<proteinExistence type="predicted"/>
<gene>
    <name evidence="9" type="primary">nuoL_1</name>
    <name evidence="9" type="ORF">ADICEAN_01544</name>
</gene>
<feature type="transmembrane region" description="Helical" evidence="6">
    <location>
        <begin position="264"/>
        <end position="289"/>
    </location>
</feature>
<dbReference type="InterPro" id="IPR018393">
    <property type="entry name" value="NADHpl_OxRdtase_5_subgr"/>
</dbReference>
<keyword evidence="9" id="KW-0560">Oxidoreductase</keyword>
<dbReference type="PANTHER" id="PTHR42829">
    <property type="entry name" value="NADH-UBIQUINONE OXIDOREDUCTASE CHAIN 5"/>
    <property type="match status" value="1"/>
</dbReference>
<feature type="transmembrane region" description="Helical" evidence="6">
    <location>
        <begin position="85"/>
        <end position="109"/>
    </location>
</feature>
<dbReference type="RefSeq" id="WP_009194941.1">
    <property type="nucleotide sequence ID" value="NZ_AODQ01000029.1"/>
</dbReference>
<feature type="domain" description="NADH:quinone oxidoreductase/Mrp antiporter transmembrane" evidence="7">
    <location>
        <begin position="141"/>
        <end position="444"/>
    </location>
</feature>
<dbReference type="GO" id="GO:0012505">
    <property type="term" value="C:endomembrane system"/>
    <property type="evidence" value="ECO:0007669"/>
    <property type="project" value="UniProtKB-SubCell"/>
</dbReference>
<dbReference type="GO" id="GO:0008137">
    <property type="term" value="F:NADH dehydrogenase (ubiquinone) activity"/>
    <property type="evidence" value="ECO:0007669"/>
    <property type="project" value="InterPro"/>
</dbReference>
<feature type="transmembrane region" description="Helical" evidence="6">
    <location>
        <begin position="30"/>
        <end position="51"/>
    </location>
</feature>
<evidence type="ECO:0000259" key="8">
    <source>
        <dbReference type="Pfam" id="PF00662"/>
    </source>
</evidence>
<organism evidence="9 10">
    <name type="scientific">Cesiribacter andamanensis AMV16</name>
    <dbReference type="NCBI Taxonomy" id="1279009"/>
    <lineage>
        <taxon>Bacteria</taxon>
        <taxon>Pseudomonadati</taxon>
        <taxon>Bacteroidota</taxon>
        <taxon>Cytophagia</taxon>
        <taxon>Cytophagales</taxon>
        <taxon>Cesiribacteraceae</taxon>
        <taxon>Cesiribacter</taxon>
    </lineage>
</organism>
<dbReference type="EC" id="1.6.99.5" evidence="9"/>
<keyword evidence="4 6" id="KW-0472">Membrane</keyword>
<evidence type="ECO:0000256" key="1">
    <source>
        <dbReference type="ARBA" id="ARBA00004127"/>
    </source>
</evidence>
<dbReference type="Gene3D" id="1.20.5.2700">
    <property type="match status" value="1"/>
</dbReference>
<keyword evidence="2 5" id="KW-0812">Transmembrane</keyword>
<dbReference type="InterPro" id="IPR001516">
    <property type="entry name" value="Proton_antipo_N"/>
</dbReference>
<feature type="transmembrane region" description="Helical" evidence="6">
    <location>
        <begin position="178"/>
        <end position="199"/>
    </location>
</feature>
<evidence type="ECO:0000313" key="9">
    <source>
        <dbReference type="EMBL" id="EMR03290.1"/>
    </source>
</evidence>
<evidence type="ECO:0000256" key="2">
    <source>
        <dbReference type="ARBA" id="ARBA00022692"/>
    </source>
</evidence>
<dbReference type="GO" id="GO:0003954">
    <property type="term" value="F:NADH dehydrogenase activity"/>
    <property type="evidence" value="ECO:0007669"/>
    <property type="project" value="TreeGrafter"/>
</dbReference>
<evidence type="ECO:0000256" key="6">
    <source>
        <dbReference type="SAM" id="Phobius"/>
    </source>
</evidence>
<evidence type="ECO:0000256" key="3">
    <source>
        <dbReference type="ARBA" id="ARBA00022989"/>
    </source>
</evidence>
<comment type="caution">
    <text evidence="9">The sequence shown here is derived from an EMBL/GenBank/DDBJ whole genome shotgun (WGS) entry which is preliminary data.</text>
</comment>
<dbReference type="STRING" id="1279009.ADICEAN_01544"/>
<feature type="transmembrane region" description="Helical" evidence="6">
    <location>
        <begin position="6"/>
        <end position="23"/>
    </location>
</feature>
<feature type="transmembrane region" description="Helical" evidence="6">
    <location>
        <begin position="121"/>
        <end position="139"/>
    </location>
</feature>
<keyword evidence="3 6" id="KW-1133">Transmembrane helix</keyword>
<feature type="transmembrane region" description="Helical" evidence="6">
    <location>
        <begin position="481"/>
        <end position="501"/>
    </location>
</feature>
<dbReference type="PRINTS" id="PR01434">
    <property type="entry name" value="NADHDHGNASE5"/>
</dbReference>
<dbReference type="EMBL" id="AODQ01000029">
    <property type="protein sequence ID" value="EMR03290.1"/>
    <property type="molecule type" value="Genomic_DNA"/>
</dbReference>
<accession>M7NNL0</accession>